<gene>
    <name evidence="1" type="ORF">BN146_01280</name>
</gene>
<proteinExistence type="predicted"/>
<dbReference type="OrthoDB" id="2317859at2"/>
<sequence length="95" mass="10630">MNIVLSEEMQQELTDSLLHVVEDYLDSLQFESKEKQPFLGRKKAAEWFGVAPTTLDAWVKAGAPVAIVNGSRLYGKEPITQWLADHQITNDVSGK</sequence>
<dbReference type="EMBL" id="CALZ01000024">
    <property type="protein sequence ID" value="CCK82916.1"/>
    <property type="molecule type" value="Genomic_DNA"/>
</dbReference>
<dbReference type="Proteomes" id="UP000009325">
    <property type="component" value="Unassembled WGS sequence"/>
</dbReference>
<dbReference type="Gene3D" id="1.10.10.10">
    <property type="entry name" value="Winged helix-like DNA-binding domain superfamily/Winged helix DNA-binding domain"/>
    <property type="match status" value="1"/>
</dbReference>
<dbReference type="InterPro" id="IPR009061">
    <property type="entry name" value="DNA-bd_dom_put_sf"/>
</dbReference>
<dbReference type="RefSeq" id="WP_009557468.1">
    <property type="nucleotide sequence ID" value="NZ_CALZ01000024.1"/>
</dbReference>
<name>K0NRC4_9LACO</name>
<dbReference type="SUPFAM" id="SSF46955">
    <property type="entry name" value="Putative DNA-binding domain"/>
    <property type="match status" value="1"/>
</dbReference>
<organism evidence="1 2">
    <name type="scientific">Lactobacillus equicursoris 66c</name>
    <dbReference type="NCBI Taxonomy" id="872326"/>
    <lineage>
        <taxon>Bacteria</taxon>
        <taxon>Bacillati</taxon>
        <taxon>Bacillota</taxon>
        <taxon>Bacilli</taxon>
        <taxon>Lactobacillales</taxon>
        <taxon>Lactobacillaceae</taxon>
        <taxon>Lactobacillus</taxon>
    </lineage>
</organism>
<protein>
    <recommendedName>
        <fullName evidence="3">Prophage DNA packaging protein NU1</fullName>
    </recommendedName>
</protein>
<evidence type="ECO:0008006" key="3">
    <source>
        <dbReference type="Google" id="ProtNLM"/>
    </source>
</evidence>
<evidence type="ECO:0000313" key="2">
    <source>
        <dbReference type="Proteomes" id="UP000009325"/>
    </source>
</evidence>
<evidence type="ECO:0000313" key="1">
    <source>
        <dbReference type="EMBL" id="CCK82916.1"/>
    </source>
</evidence>
<dbReference type="AlphaFoldDB" id="K0NRC4"/>
<comment type="caution">
    <text evidence="1">The sequence shown here is derived from an EMBL/GenBank/DDBJ whole genome shotgun (WGS) entry which is preliminary data.</text>
</comment>
<dbReference type="InterPro" id="IPR036388">
    <property type="entry name" value="WH-like_DNA-bd_sf"/>
</dbReference>
<accession>K0NRC4</accession>
<reference evidence="1 2" key="1">
    <citation type="submission" date="2012-08" db="EMBL/GenBank/DDBJ databases">
        <title>Draft Genome Sequences of Lactobacillus equicursoris CIP 110162T, isolated from thoroughbred racehorse feces and Lactobacillus sp. CRBIP 24.137 isolated from urine of human.</title>
        <authorList>
            <person name="Cousin S."/>
            <person name="Loux V."/>
            <person name="Ma L."/>
            <person name="Creno S."/>
            <person name="Clermont D."/>
            <person name="Bizet C."/>
            <person name="Bouchier C."/>
        </authorList>
    </citation>
    <scope>NUCLEOTIDE SEQUENCE [LARGE SCALE GENOMIC DNA]</scope>
    <source>
        <strain evidence="1 2">66c</strain>
    </source>
</reference>